<evidence type="ECO:0000313" key="1">
    <source>
        <dbReference type="EMBL" id="OWT42583.1"/>
    </source>
</evidence>
<organism evidence="1 2">
    <name type="scientific">Pochonia chlamydosporia 170</name>
    <dbReference type="NCBI Taxonomy" id="1380566"/>
    <lineage>
        <taxon>Eukaryota</taxon>
        <taxon>Fungi</taxon>
        <taxon>Dikarya</taxon>
        <taxon>Ascomycota</taxon>
        <taxon>Pezizomycotina</taxon>
        <taxon>Sordariomycetes</taxon>
        <taxon>Hypocreomycetidae</taxon>
        <taxon>Hypocreales</taxon>
        <taxon>Clavicipitaceae</taxon>
        <taxon>Pochonia</taxon>
    </lineage>
</organism>
<dbReference type="AlphaFoldDB" id="A0A219APA1"/>
<accession>A0A219APA1</accession>
<gene>
    <name evidence="1" type="ORF">VFPPC_18274</name>
</gene>
<name>A0A219APA1_METCM</name>
<comment type="caution">
    <text evidence="1">The sequence shown here is derived from an EMBL/GenBank/DDBJ whole genome shotgun (WGS) entry which is preliminary data.</text>
</comment>
<reference evidence="1 2" key="1">
    <citation type="journal article" date="2016" name="PLoS Pathog.">
        <title>Biosynthesis of antibiotic leucinostatins in bio-control fungus Purpureocillium lilacinum and their inhibition on phytophthora revealed by genome mining.</title>
        <authorList>
            <person name="Wang G."/>
            <person name="Liu Z."/>
            <person name="Lin R."/>
            <person name="Li E."/>
            <person name="Mao Z."/>
            <person name="Ling J."/>
            <person name="Yang Y."/>
            <person name="Yin W.B."/>
            <person name="Xie B."/>
        </authorList>
    </citation>
    <scope>NUCLEOTIDE SEQUENCE [LARGE SCALE GENOMIC DNA]</scope>
    <source>
        <strain evidence="1">170</strain>
    </source>
</reference>
<dbReference type="KEGG" id="pchm:VFPPC_18274"/>
<dbReference type="Proteomes" id="UP000078397">
    <property type="component" value="Unassembled WGS sequence"/>
</dbReference>
<proteinExistence type="predicted"/>
<keyword evidence="2" id="KW-1185">Reference proteome</keyword>
<dbReference type="EMBL" id="LSBJ02000011">
    <property type="protein sequence ID" value="OWT42583.1"/>
    <property type="molecule type" value="Genomic_DNA"/>
</dbReference>
<sequence>MTSNRSALQVIRRPRPTIGPVHHTSDIRRRCSVSLMWVPAGDQDFVLGLLAKAAAKKAAMCGEALDKQSYQARSTQLQLTKLDQQQLRELPEGVGKSSKRIDDALPGKHTRELYDQLERRQSDTLVQLRTGMTRLMRMWPSSRNSRAVSISMWAVIQALREQHIDPKAIVELPYQPVQVFLQCQMRRCFAMLCPGIWLAGAPAGMPWIILYSGGSVSTELVPKAPRLPQWTVSTGSCLSPLPDAVAAAITQRVFRDIK</sequence>
<protein>
    <submittedName>
        <fullName evidence="1">Uncharacterized protein</fullName>
    </submittedName>
</protein>
<evidence type="ECO:0000313" key="2">
    <source>
        <dbReference type="Proteomes" id="UP000078397"/>
    </source>
</evidence>
<dbReference type="RefSeq" id="XP_022285078.1">
    <property type="nucleotide sequence ID" value="XM_022429916.1"/>
</dbReference>
<dbReference type="STRING" id="1380566.A0A219APA1"/>
<dbReference type="GeneID" id="33937109"/>